<name>A0AAE3YFY2_9MICC</name>
<organism evidence="3 4">
    <name type="scientific">Falsarthrobacter nasiphocae</name>
    <dbReference type="NCBI Taxonomy" id="189863"/>
    <lineage>
        <taxon>Bacteria</taxon>
        <taxon>Bacillati</taxon>
        <taxon>Actinomycetota</taxon>
        <taxon>Actinomycetes</taxon>
        <taxon>Micrococcales</taxon>
        <taxon>Micrococcaceae</taxon>
        <taxon>Falsarthrobacter</taxon>
    </lineage>
</organism>
<dbReference type="Pfam" id="PF07859">
    <property type="entry name" value="Abhydrolase_3"/>
    <property type="match status" value="1"/>
</dbReference>
<gene>
    <name evidence="3" type="ORF">J2S35_000148</name>
</gene>
<keyword evidence="4" id="KW-1185">Reference proteome</keyword>
<feature type="domain" description="Alpha/beta hydrolase fold-3" evidence="2">
    <location>
        <begin position="117"/>
        <end position="322"/>
    </location>
</feature>
<evidence type="ECO:0000259" key="2">
    <source>
        <dbReference type="Pfam" id="PF07859"/>
    </source>
</evidence>
<evidence type="ECO:0000313" key="4">
    <source>
        <dbReference type="Proteomes" id="UP001247307"/>
    </source>
</evidence>
<dbReference type="PANTHER" id="PTHR48081">
    <property type="entry name" value="AB HYDROLASE SUPERFAMILY PROTEIN C4A8.06C"/>
    <property type="match status" value="1"/>
</dbReference>
<dbReference type="Proteomes" id="UP001247307">
    <property type="component" value="Unassembled WGS sequence"/>
</dbReference>
<dbReference type="AlphaFoldDB" id="A0AAE3YFY2"/>
<dbReference type="GO" id="GO:0016787">
    <property type="term" value="F:hydrolase activity"/>
    <property type="evidence" value="ECO:0007669"/>
    <property type="project" value="UniProtKB-KW"/>
</dbReference>
<comment type="caution">
    <text evidence="3">The sequence shown here is derived from an EMBL/GenBank/DDBJ whole genome shotgun (WGS) entry which is preliminary data.</text>
</comment>
<evidence type="ECO:0000256" key="1">
    <source>
        <dbReference type="ARBA" id="ARBA00022801"/>
    </source>
</evidence>
<evidence type="ECO:0000313" key="3">
    <source>
        <dbReference type="EMBL" id="MDR6891208.1"/>
    </source>
</evidence>
<dbReference type="EMBL" id="JAVDUI010000001">
    <property type="protein sequence ID" value="MDR6891208.1"/>
    <property type="molecule type" value="Genomic_DNA"/>
</dbReference>
<dbReference type="InterPro" id="IPR013094">
    <property type="entry name" value="AB_hydrolase_3"/>
</dbReference>
<dbReference type="InterPro" id="IPR050300">
    <property type="entry name" value="GDXG_lipolytic_enzyme"/>
</dbReference>
<dbReference type="InterPro" id="IPR029058">
    <property type="entry name" value="AB_hydrolase_fold"/>
</dbReference>
<accession>A0AAE3YFY2</accession>
<reference evidence="3" key="1">
    <citation type="submission" date="2023-07" db="EMBL/GenBank/DDBJ databases">
        <title>Sequencing the genomes of 1000 actinobacteria strains.</title>
        <authorList>
            <person name="Klenk H.-P."/>
        </authorList>
    </citation>
    <scope>NUCLEOTIDE SEQUENCE</scope>
    <source>
        <strain evidence="3">DSM 13988</strain>
    </source>
</reference>
<dbReference type="SUPFAM" id="SSF53474">
    <property type="entry name" value="alpha/beta-Hydrolases"/>
    <property type="match status" value="1"/>
</dbReference>
<dbReference type="RefSeq" id="WP_309848722.1">
    <property type="nucleotide sequence ID" value="NZ_BAAAIU010000004.1"/>
</dbReference>
<keyword evidence="1" id="KW-0378">Hydrolase</keyword>
<dbReference type="Gene3D" id="3.40.50.1820">
    <property type="entry name" value="alpha/beta hydrolase"/>
    <property type="match status" value="1"/>
</dbReference>
<dbReference type="PANTHER" id="PTHR48081:SF8">
    <property type="entry name" value="ALPHA_BETA HYDROLASE FOLD-3 DOMAIN-CONTAINING PROTEIN-RELATED"/>
    <property type="match status" value="1"/>
</dbReference>
<sequence>MTQSEHGLRPKRPVPRPVVYAGMAAGAWSSLKVAGLIRARREAAIAVRPELRHWRNYLPLSPRGPVSLGLVRRFLTNETAPLDGVRTESVQVSHPAAEQFVPAFLYTPSNRHSNGALLWIHGGGTISGTAAVEHATAAGLASRLGVPVLNVDYRLAPEHPFPLPFEDCWAGLVWLHANAERLGVDPQRIAVGGTSAGGLLAAALAQKATDERVPVCFQALLAPMLDDRTSMYGTHGLGRVGWDAPANRFAWAAYRRREAAAAESRPYAVPARRNRLTGLPPAWIAIGDIDLFYPEDVDYAERLQEDGVACELVVVEGMYHGAEDRCPDAPAIRRLRASMDAALTKAFSA</sequence>
<proteinExistence type="predicted"/>
<protein>
    <submittedName>
        <fullName evidence="3">Acetyl esterase/lipase</fullName>
    </submittedName>
</protein>